<accession>A0A0F9M6V5</accession>
<evidence type="ECO:0000313" key="1">
    <source>
        <dbReference type="EMBL" id="KKM95051.1"/>
    </source>
</evidence>
<proteinExistence type="predicted"/>
<sequence length="96" mass="11127">MVKLGALPNRDIIDGFKGTVDFYMYKDTAVARKWPSWTKREPHPDEKVNQNAFAYINRVAGSLPAYIQDQYRAMAVGTPFTWKDLLVRSYMKGMDY</sequence>
<comment type="caution">
    <text evidence="1">The sequence shown here is derived from an EMBL/GenBank/DDBJ whole genome shotgun (WGS) entry which is preliminary data.</text>
</comment>
<protein>
    <submittedName>
        <fullName evidence="1">Uncharacterized protein</fullName>
    </submittedName>
</protein>
<dbReference type="EMBL" id="LAZR01006059">
    <property type="protein sequence ID" value="KKM95051.1"/>
    <property type="molecule type" value="Genomic_DNA"/>
</dbReference>
<gene>
    <name evidence="1" type="ORF">LCGC14_1192160</name>
</gene>
<organism evidence="1">
    <name type="scientific">marine sediment metagenome</name>
    <dbReference type="NCBI Taxonomy" id="412755"/>
    <lineage>
        <taxon>unclassified sequences</taxon>
        <taxon>metagenomes</taxon>
        <taxon>ecological metagenomes</taxon>
    </lineage>
</organism>
<reference evidence="1" key="1">
    <citation type="journal article" date="2015" name="Nature">
        <title>Complex archaea that bridge the gap between prokaryotes and eukaryotes.</title>
        <authorList>
            <person name="Spang A."/>
            <person name="Saw J.H."/>
            <person name="Jorgensen S.L."/>
            <person name="Zaremba-Niedzwiedzka K."/>
            <person name="Martijn J."/>
            <person name="Lind A.E."/>
            <person name="van Eijk R."/>
            <person name="Schleper C."/>
            <person name="Guy L."/>
            <person name="Ettema T.J."/>
        </authorList>
    </citation>
    <scope>NUCLEOTIDE SEQUENCE</scope>
</reference>
<dbReference type="AlphaFoldDB" id="A0A0F9M6V5"/>
<name>A0A0F9M6V5_9ZZZZ</name>